<evidence type="ECO:0000313" key="3">
    <source>
        <dbReference type="Proteomes" id="UP001422759"/>
    </source>
</evidence>
<protein>
    <recommendedName>
        <fullName evidence="4">Secreted protein</fullName>
    </recommendedName>
</protein>
<evidence type="ECO:0008006" key="4">
    <source>
        <dbReference type="Google" id="ProtNLM"/>
    </source>
</evidence>
<accession>A0ABP5LEF6</accession>
<comment type="caution">
    <text evidence="2">The sequence shown here is derived from an EMBL/GenBank/DDBJ whole genome shotgun (WGS) entry which is preliminary data.</text>
</comment>
<dbReference type="Proteomes" id="UP001422759">
    <property type="component" value="Unassembled WGS sequence"/>
</dbReference>
<dbReference type="EMBL" id="BAAANT010000017">
    <property type="protein sequence ID" value="GAA2145089.1"/>
    <property type="molecule type" value="Genomic_DNA"/>
</dbReference>
<organism evidence="2 3">
    <name type="scientific">Kitasatospora kazusensis</name>
    <dbReference type="NCBI Taxonomy" id="407974"/>
    <lineage>
        <taxon>Bacteria</taxon>
        <taxon>Bacillati</taxon>
        <taxon>Actinomycetota</taxon>
        <taxon>Actinomycetes</taxon>
        <taxon>Kitasatosporales</taxon>
        <taxon>Streptomycetaceae</taxon>
        <taxon>Kitasatospora</taxon>
    </lineage>
</organism>
<feature type="compositionally biased region" description="Low complexity" evidence="1">
    <location>
        <begin position="70"/>
        <end position="89"/>
    </location>
</feature>
<evidence type="ECO:0000313" key="2">
    <source>
        <dbReference type="EMBL" id="GAA2145089.1"/>
    </source>
</evidence>
<evidence type="ECO:0000256" key="1">
    <source>
        <dbReference type="SAM" id="MobiDB-lite"/>
    </source>
</evidence>
<sequence>MGHPVIAVWALLLVALLALLPCADRVPAGAQTPPSAAGTMFGPTAGTTAVTGLPALSARSGSGTTHSAHARPPAHAQVAAAASEAADPALTWCSADGRHPQPGDGCSDQPFRGAESQLPNAPPQPTAIVPARLVLERAVPSALVVATQVGPDHAPDLHTLQVHRA</sequence>
<feature type="region of interest" description="Disordered" evidence="1">
    <location>
        <begin position="54"/>
        <end position="125"/>
    </location>
</feature>
<reference evidence="3" key="1">
    <citation type="journal article" date="2019" name="Int. J. Syst. Evol. Microbiol.">
        <title>The Global Catalogue of Microorganisms (GCM) 10K type strain sequencing project: providing services to taxonomists for standard genome sequencing and annotation.</title>
        <authorList>
            <consortium name="The Broad Institute Genomics Platform"/>
            <consortium name="The Broad Institute Genome Sequencing Center for Infectious Disease"/>
            <person name="Wu L."/>
            <person name="Ma J."/>
        </authorList>
    </citation>
    <scope>NUCLEOTIDE SEQUENCE [LARGE SCALE GENOMIC DNA]</scope>
    <source>
        <strain evidence="3">JCM 14560</strain>
    </source>
</reference>
<name>A0ABP5LEF6_9ACTN</name>
<gene>
    <name evidence="2" type="ORF">GCM10009760_33360</name>
</gene>
<keyword evidence="3" id="KW-1185">Reference proteome</keyword>
<proteinExistence type="predicted"/>